<evidence type="ECO:0000313" key="6">
    <source>
        <dbReference type="EMBL" id="KAG5187892.1"/>
    </source>
</evidence>
<keyword evidence="1" id="KW-0106">Calcium</keyword>
<dbReference type="InterPro" id="IPR018247">
    <property type="entry name" value="EF_Hand_1_Ca_BS"/>
</dbReference>
<keyword evidence="4" id="KW-0732">Signal</keyword>
<dbReference type="InterPro" id="IPR002048">
    <property type="entry name" value="EF_hand_dom"/>
</dbReference>
<keyword evidence="3" id="KW-0812">Transmembrane</keyword>
<feature type="domain" description="EF-hand" evidence="5">
    <location>
        <begin position="157"/>
        <end position="183"/>
    </location>
</feature>
<proteinExistence type="predicted"/>
<dbReference type="Proteomes" id="UP000664859">
    <property type="component" value="Unassembled WGS sequence"/>
</dbReference>
<comment type="caution">
    <text evidence="6">The sequence shown here is derived from an EMBL/GenBank/DDBJ whole genome shotgun (WGS) entry which is preliminary data.</text>
</comment>
<feature type="signal peptide" evidence="4">
    <location>
        <begin position="1"/>
        <end position="25"/>
    </location>
</feature>
<dbReference type="AlphaFoldDB" id="A0A835Z5A9"/>
<protein>
    <recommendedName>
        <fullName evidence="5">EF-hand domain-containing protein</fullName>
    </recommendedName>
</protein>
<dbReference type="PROSITE" id="PS50222">
    <property type="entry name" value="EF_HAND_2"/>
    <property type="match status" value="1"/>
</dbReference>
<feature type="coiled-coil region" evidence="2">
    <location>
        <begin position="83"/>
        <end position="110"/>
    </location>
</feature>
<feature type="transmembrane region" description="Helical" evidence="3">
    <location>
        <begin position="41"/>
        <end position="58"/>
    </location>
</feature>
<keyword evidence="2" id="KW-0175">Coiled coil</keyword>
<name>A0A835Z5A9_9STRA</name>
<evidence type="ECO:0000313" key="7">
    <source>
        <dbReference type="Proteomes" id="UP000664859"/>
    </source>
</evidence>
<keyword evidence="7" id="KW-1185">Reference proteome</keyword>
<evidence type="ECO:0000259" key="5">
    <source>
        <dbReference type="PROSITE" id="PS50222"/>
    </source>
</evidence>
<dbReference type="SUPFAM" id="SSF47473">
    <property type="entry name" value="EF-hand"/>
    <property type="match status" value="1"/>
</dbReference>
<gene>
    <name evidence="6" type="ORF">JKP88DRAFT_218298</name>
</gene>
<feature type="chain" id="PRO_5032790976" description="EF-hand domain-containing protein" evidence="4">
    <location>
        <begin position="26"/>
        <end position="196"/>
    </location>
</feature>
<evidence type="ECO:0000256" key="4">
    <source>
        <dbReference type="SAM" id="SignalP"/>
    </source>
</evidence>
<evidence type="ECO:0000256" key="3">
    <source>
        <dbReference type="SAM" id="Phobius"/>
    </source>
</evidence>
<organism evidence="6 7">
    <name type="scientific">Tribonema minus</name>
    <dbReference type="NCBI Taxonomy" id="303371"/>
    <lineage>
        <taxon>Eukaryota</taxon>
        <taxon>Sar</taxon>
        <taxon>Stramenopiles</taxon>
        <taxon>Ochrophyta</taxon>
        <taxon>PX clade</taxon>
        <taxon>Xanthophyceae</taxon>
        <taxon>Tribonematales</taxon>
        <taxon>Tribonemataceae</taxon>
        <taxon>Tribonema</taxon>
    </lineage>
</organism>
<accession>A0A835Z5A9</accession>
<dbReference type="PROSITE" id="PS00018">
    <property type="entry name" value="EF_HAND_1"/>
    <property type="match status" value="2"/>
</dbReference>
<sequence length="196" mass="22608">MLSRVGARAAWFACVICTTALLAQADEWGAPERAGGRGGGLMRFFASLLGSFGFFKYFRSKGKIEKLKKKYQLGLKQFQTEAARQIQGQLDKYATAIQQEQARLEILHDNIRMWETALFTLPDDDGDKLITPNEFSTYMTSYKKLHPELLDSDLPTFRDMDFNRNGQITFEEWAKFQDEAAARMLMQQQQQQQWRA</sequence>
<keyword evidence="3" id="KW-0472">Membrane</keyword>
<dbReference type="InterPro" id="IPR011992">
    <property type="entry name" value="EF-hand-dom_pair"/>
</dbReference>
<dbReference type="GO" id="GO:0005509">
    <property type="term" value="F:calcium ion binding"/>
    <property type="evidence" value="ECO:0007669"/>
    <property type="project" value="InterPro"/>
</dbReference>
<reference evidence="6" key="1">
    <citation type="submission" date="2021-02" db="EMBL/GenBank/DDBJ databases">
        <title>First Annotated Genome of the Yellow-green Alga Tribonema minus.</title>
        <authorList>
            <person name="Mahan K.M."/>
        </authorList>
    </citation>
    <scope>NUCLEOTIDE SEQUENCE</scope>
    <source>
        <strain evidence="6">UTEX B ZZ1240</strain>
    </source>
</reference>
<dbReference type="CDD" id="cd00051">
    <property type="entry name" value="EFh"/>
    <property type="match status" value="1"/>
</dbReference>
<evidence type="ECO:0000256" key="2">
    <source>
        <dbReference type="SAM" id="Coils"/>
    </source>
</evidence>
<dbReference type="Gene3D" id="1.10.238.10">
    <property type="entry name" value="EF-hand"/>
    <property type="match status" value="1"/>
</dbReference>
<evidence type="ECO:0000256" key="1">
    <source>
        <dbReference type="ARBA" id="ARBA00022837"/>
    </source>
</evidence>
<dbReference type="EMBL" id="JAFCMP010000079">
    <property type="protein sequence ID" value="KAG5187892.1"/>
    <property type="molecule type" value="Genomic_DNA"/>
</dbReference>
<keyword evidence="3" id="KW-1133">Transmembrane helix</keyword>